<organism evidence="2 3">
    <name type="scientific">Portunus trituberculatus</name>
    <name type="common">Swimming crab</name>
    <name type="synonym">Neptunus trituberculatus</name>
    <dbReference type="NCBI Taxonomy" id="210409"/>
    <lineage>
        <taxon>Eukaryota</taxon>
        <taxon>Metazoa</taxon>
        <taxon>Ecdysozoa</taxon>
        <taxon>Arthropoda</taxon>
        <taxon>Crustacea</taxon>
        <taxon>Multicrustacea</taxon>
        <taxon>Malacostraca</taxon>
        <taxon>Eumalacostraca</taxon>
        <taxon>Eucarida</taxon>
        <taxon>Decapoda</taxon>
        <taxon>Pleocyemata</taxon>
        <taxon>Brachyura</taxon>
        <taxon>Eubrachyura</taxon>
        <taxon>Portunoidea</taxon>
        <taxon>Portunidae</taxon>
        <taxon>Portuninae</taxon>
        <taxon>Portunus</taxon>
    </lineage>
</organism>
<dbReference type="AlphaFoldDB" id="A0A5B7FBW2"/>
<dbReference type="EMBL" id="VSRR010005260">
    <property type="protein sequence ID" value="MPC41974.1"/>
    <property type="molecule type" value="Genomic_DNA"/>
</dbReference>
<keyword evidence="3" id="KW-1185">Reference proteome</keyword>
<feature type="compositionally biased region" description="Basic and acidic residues" evidence="1">
    <location>
        <begin position="1"/>
        <end position="12"/>
    </location>
</feature>
<accession>A0A5B7FBW2</accession>
<comment type="caution">
    <text evidence="2">The sequence shown here is derived from an EMBL/GenBank/DDBJ whole genome shotgun (WGS) entry which is preliminary data.</text>
</comment>
<gene>
    <name evidence="2" type="ORF">E2C01_035585</name>
</gene>
<evidence type="ECO:0000313" key="3">
    <source>
        <dbReference type="Proteomes" id="UP000324222"/>
    </source>
</evidence>
<proteinExistence type="predicted"/>
<dbReference type="Proteomes" id="UP000324222">
    <property type="component" value="Unassembled WGS sequence"/>
</dbReference>
<sequence length="103" mass="11107">MVMERRVSREGGEGEPSGVVYVQGDHSEATPVWRCLCNERHTITAITTTATTITQHEALKSPSPLLTPDMTTITTTAILLHSLLPLCITPHKAPPPTSPPPTL</sequence>
<evidence type="ECO:0000256" key="1">
    <source>
        <dbReference type="SAM" id="MobiDB-lite"/>
    </source>
</evidence>
<evidence type="ECO:0000313" key="2">
    <source>
        <dbReference type="EMBL" id="MPC41974.1"/>
    </source>
</evidence>
<feature type="region of interest" description="Disordered" evidence="1">
    <location>
        <begin position="1"/>
        <end position="21"/>
    </location>
</feature>
<name>A0A5B7FBW2_PORTR</name>
<protein>
    <submittedName>
        <fullName evidence="2">Uncharacterized protein</fullName>
    </submittedName>
</protein>
<reference evidence="2 3" key="1">
    <citation type="submission" date="2019-05" db="EMBL/GenBank/DDBJ databases">
        <title>Another draft genome of Portunus trituberculatus and its Hox gene families provides insights of decapod evolution.</title>
        <authorList>
            <person name="Jeong J.-H."/>
            <person name="Song I."/>
            <person name="Kim S."/>
            <person name="Choi T."/>
            <person name="Kim D."/>
            <person name="Ryu S."/>
            <person name="Kim W."/>
        </authorList>
    </citation>
    <scope>NUCLEOTIDE SEQUENCE [LARGE SCALE GENOMIC DNA]</scope>
    <source>
        <tissue evidence="2">Muscle</tissue>
    </source>
</reference>